<keyword evidence="3" id="KW-1185">Reference proteome</keyword>
<accession>A0ABV0Z057</accession>
<dbReference type="PANTHER" id="PTHR23120">
    <property type="entry name" value="MAESTRO-RELATED HEAT DOMAIN-CONTAINING"/>
    <property type="match status" value="1"/>
</dbReference>
<evidence type="ECO:0000259" key="1">
    <source>
        <dbReference type="Pfam" id="PF23221"/>
    </source>
</evidence>
<dbReference type="InterPro" id="IPR045206">
    <property type="entry name" value="Maestro_heat-like_prot"/>
</dbReference>
<feature type="domain" description="MROH2B-like N-terminal HEAT-repeats" evidence="1">
    <location>
        <begin position="155"/>
        <end position="276"/>
    </location>
</feature>
<evidence type="ECO:0000313" key="2">
    <source>
        <dbReference type="EMBL" id="MEQ2299030.1"/>
    </source>
</evidence>
<dbReference type="Pfam" id="PF23221">
    <property type="entry name" value="HEAT_MROH2B_1st"/>
    <property type="match status" value="1"/>
</dbReference>
<dbReference type="EMBL" id="JAHRIP010047711">
    <property type="protein sequence ID" value="MEQ2299030.1"/>
    <property type="molecule type" value="Genomic_DNA"/>
</dbReference>
<dbReference type="Proteomes" id="UP001469553">
    <property type="component" value="Unassembled WGS sequence"/>
</dbReference>
<dbReference type="InterPro" id="IPR056282">
    <property type="entry name" value="MROH2B-like_N_HEAT"/>
</dbReference>
<name>A0ABV0Z057_9TELE</name>
<proteinExistence type="predicted"/>
<reference evidence="2 3" key="1">
    <citation type="submission" date="2021-06" db="EMBL/GenBank/DDBJ databases">
        <authorList>
            <person name="Palmer J.M."/>
        </authorList>
    </citation>
    <scope>NUCLEOTIDE SEQUENCE [LARGE SCALE GENOMIC DNA]</scope>
    <source>
        <strain evidence="2 3">AS_MEX2019</strain>
        <tissue evidence="2">Muscle</tissue>
    </source>
</reference>
<protein>
    <recommendedName>
        <fullName evidence="1">MROH2B-like N-terminal HEAT-repeats domain-containing protein</fullName>
    </recommendedName>
</protein>
<sequence length="288" mass="32083">MIAGSHDTWIQFEELCLFASKETLVRRVPPPVPLKTCVEESSSSSSSSMYLSAARWQRPQSASCLPADKKHMTRRVYTCRHGLYAHRHSLGVAPGSLSGSVPKRKSPPLLRGFRKPISLINTMDNTDVEQVTLALLDAANDKDSEVQDQVRKSMLTLGKQQPDRVLAMCQDYLLKNPKLVVSHRVVILQTIKLIVGCRIEEISAPRIKSIISLASDEMTRSKEVIPDWQQAASNILVAVGNKHINDIMEEILSKFQPGVLPHFFVVQTLANLSDSNGEKQKGKKHLNL</sequence>
<comment type="caution">
    <text evidence="2">The sequence shown here is derived from an EMBL/GenBank/DDBJ whole genome shotgun (WGS) entry which is preliminary data.</text>
</comment>
<evidence type="ECO:0000313" key="3">
    <source>
        <dbReference type="Proteomes" id="UP001469553"/>
    </source>
</evidence>
<gene>
    <name evidence="2" type="ORF">AMECASPLE_011400</name>
</gene>
<organism evidence="2 3">
    <name type="scientific">Ameca splendens</name>
    <dbReference type="NCBI Taxonomy" id="208324"/>
    <lineage>
        <taxon>Eukaryota</taxon>
        <taxon>Metazoa</taxon>
        <taxon>Chordata</taxon>
        <taxon>Craniata</taxon>
        <taxon>Vertebrata</taxon>
        <taxon>Euteleostomi</taxon>
        <taxon>Actinopterygii</taxon>
        <taxon>Neopterygii</taxon>
        <taxon>Teleostei</taxon>
        <taxon>Neoteleostei</taxon>
        <taxon>Acanthomorphata</taxon>
        <taxon>Ovalentaria</taxon>
        <taxon>Atherinomorphae</taxon>
        <taxon>Cyprinodontiformes</taxon>
        <taxon>Goodeidae</taxon>
        <taxon>Ameca</taxon>
    </lineage>
</organism>
<dbReference type="PANTHER" id="PTHR23120:SF0">
    <property type="entry name" value="MAESTRO HEAT-LIKE REPEAT FAMILY MEMBER 1"/>
    <property type="match status" value="1"/>
</dbReference>